<accession>A0A098LXP9</accession>
<dbReference type="InterPro" id="IPR036583">
    <property type="entry name" value="23S_rRNA_IVS_sf"/>
</dbReference>
<protein>
    <submittedName>
        <fullName evidence="1">Uncharacterized protein</fullName>
    </submittedName>
</protein>
<dbReference type="SUPFAM" id="SSF158446">
    <property type="entry name" value="IVS-encoded protein-like"/>
    <property type="match status" value="1"/>
</dbReference>
<proteinExistence type="predicted"/>
<reference evidence="2" key="1">
    <citation type="journal article" date="2014" name="Genome Announc.">
        <title>Draft Genome Sequence of Marine Flavobacterium Jejuia pallidilutea Strain 11shimoA1 and Pigmentation Mutants.</title>
        <authorList>
            <person name="Takatani N."/>
            <person name="Nakanishi M."/>
            <person name="Meirelles P."/>
            <person name="Mino S."/>
            <person name="Suda W."/>
            <person name="Oshima K."/>
            <person name="Hattori M."/>
            <person name="Ohkuma M."/>
            <person name="Hosokawa M."/>
            <person name="Miyashita K."/>
            <person name="Thompson F.L."/>
            <person name="Niwa A."/>
            <person name="Sawabe T."/>
            <person name="Sawabe T."/>
        </authorList>
    </citation>
    <scope>NUCLEOTIDE SEQUENCE [LARGE SCALE GENOMIC DNA]</scope>
    <source>
        <strain evidence="2">JCM 19538</strain>
    </source>
</reference>
<dbReference type="InterPro" id="IPR012657">
    <property type="entry name" value="23S_rRNA-intervening_sequence"/>
</dbReference>
<evidence type="ECO:0000313" key="1">
    <source>
        <dbReference type="EMBL" id="GAL91129.1"/>
    </source>
</evidence>
<dbReference type="OrthoDB" id="285993at2"/>
<sequence length="71" mass="8310">MKELLKNTTRKYASDYWRLCAKFSVSREHNAYSDQLIRGSGAVEENYRVACRAKFNADFINKLKMVEAEED</sequence>
<comment type="caution">
    <text evidence="1">The sequence shown here is derived from an EMBL/GenBank/DDBJ whole genome shotgun (WGS) entry which is preliminary data.</text>
</comment>
<evidence type="ECO:0000313" key="2">
    <source>
        <dbReference type="Proteomes" id="UP000030184"/>
    </source>
</evidence>
<dbReference type="AlphaFoldDB" id="A0A098LXP9"/>
<dbReference type="RefSeq" id="WP_052512448.1">
    <property type="nucleotide sequence ID" value="NZ_BBNY01000095.1"/>
</dbReference>
<keyword evidence="2" id="KW-1185">Reference proteome</keyword>
<dbReference type="Gene3D" id="1.20.1440.60">
    <property type="entry name" value="23S rRNA-intervening sequence"/>
    <property type="match status" value="1"/>
</dbReference>
<dbReference type="NCBIfam" id="TIGR02436">
    <property type="entry name" value="four helix bundle protein"/>
    <property type="match status" value="1"/>
</dbReference>
<gene>
    <name evidence="1" type="ORF">JCM19538_2743</name>
</gene>
<organism evidence="1 2">
    <name type="scientific">Jejuia pallidilutea</name>
    <dbReference type="NCBI Taxonomy" id="504487"/>
    <lineage>
        <taxon>Bacteria</taxon>
        <taxon>Pseudomonadati</taxon>
        <taxon>Bacteroidota</taxon>
        <taxon>Flavobacteriia</taxon>
        <taxon>Flavobacteriales</taxon>
        <taxon>Flavobacteriaceae</taxon>
        <taxon>Jejuia</taxon>
    </lineage>
</organism>
<dbReference type="EMBL" id="BBNY01000095">
    <property type="protein sequence ID" value="GAL91129.1"/>
    <property type="molecule type" value="Genomic_DNA"/>
</dbReference>
<dbReference type="Proteomes" id="UP000030184">
    <property type="component" value="Unassembled WGS sequence"/>
</dbReference>
<name>A0A098LXP9_9FLAO</name>